<dbReference type="Gene3D" id="3.40.50.2300">
    <property type="match status" value="1"/>
</dbReference>
<evidence type="ECO:0000256" key="1">
    <source>
        <dbReference type="ARBA" id="ARBA00000085"/>
    </source>
</evidence>
<keyword evidence="3" id="KW-0808">Transferase</keyword>
<dbReference type="EC" id="2.7.13.3" evidence="2"/>
<evidence type="ECO:0000256" key="3">
    <source>
        <dbReference type="ARBA" id="ARBA00022679"/>
    </source>
</evidence>
<dbReference type="SUPFAM" id="SSF52172">
    <property type="entry name" value="CheY-like"/>
    <property type="match status" value="1"/>
</dbReference>
<dbReference type="Proteomes" id="UP000318093">
    <property type="component" value="Unassembled WGS sequence"/>
</dbReference>
<dbReference type="GO" id="GO:0000155">
    <property type="term" value="F:phosphorelay sensor kinase activity"/>
    <property type="evidence" value="ECO:0007669"/>
    <property type="project" value="TreeGrafter"/>
</dbReference>
<evidence type="ECO:0000256" key="4">
    <source>
        <dbReference type="ARBA" id="ARBA00022777"/>
    </source>
</evidence>
<dbReference type="AlphaFoldDB" id="A0A537JKD0"/>
<dbReference type="EMBL" id="VBAN01000083">
    <property type="protein sequence ID" value="TMI83987.1"/>
    <property type="molecule type" value="Genomic_DNA"/>
</dbReference>
<sequence>MGGMLGAESTLGQGSTFWMELAVAESPVKQLARDDPGVPAPPRGNRSSQAGIVLYVEDNLSNVQLIKRLLVHRPEVRLLPIMQGQLALDLASQHNPDLILLDLQLPDIPGDEVLRRLQETPETRHIPVIVISADATPGQIERLRLAGAWQYLTKPLDVKKFLSLLDEAL</sequence>
<dbReference type="PANTHER" id="PTHR43047">
    <property type="entry name" value="TWO-COMPONENT HISTIDINE PROTEIN KINASE"/>
    <property type="match status" value="1"/>
</dbReference>
<protein>
    <recommendedName>
        <fullName evidence="2">histidine kinase</fullName>
        <ecNumber evidence="2">2.7.13.3</ecNumber>
    </recommendedName>
</protein>
<dbReference type="PROSITE" id="PS50110">
    <property type="entry name" value="RESPONSE_REGULATORY"/>
    <property type="match status" value="1"/>
</dbReference>
<dbReference type="InterPro" id="IPR011006">
    <property type="entry name" value="CheY-like_superfamily"/>
</dbReference>
<dbReference type="InterPro" id="IPR001789">
    <property type="entry name" value="Sig_transdc_resp-reg_receiver"/>
</dbReference>
<feature type="modified residue" description="4-aspartylphosphate" evidence="5">
    <location>
        <position position="102"/>
    </location>
</feature>
<dbReference type="GO" id="GO:0009927">
    <property type="term" value="F:histidine phosphotransfer kinase activity"/>
    <property type="evidence" value="ECO:0007669"/>
    <property type="project" value="TreeGrafter"/>
</dbReference>
<comment type="caution">
    <text evidence="7">The sequence shown here is derived from an EMBL/GenBank/DDBJ whole genome shotgun (WGS) entry which is preliminary data.</text>
</comment>
<evidence type="ECO:0000256" key="2">
    <source>
        <dbReference type="ARBA" id="ARBA00012438"/>
    </source>
</evidence>
<keyword evidence="4" id="KW-0418">Kinase</keyword>
<dbReference type="GO" id="GO:0005886">
    <property type="term" value="C:plasma membrane"/>
    <property type="evidence" value="ECO:0007669"/>
    <property type="project" value="TreeGrafter"/>
</dbReference>
<feature type="non-terminal residue" evidence="7">
    <location>
        <position position="169"/>
    </location>
</feature>
<evidence type="ECO:0000313" key="7">
    <source>
        <dbReference type="EMBL" id="TMI83987.1"/>
    </source>
</evidence>
<dbReference type="Pfam" id="PF00072">
    <property type="entry name" value="Response_reg"/>
    <property type="match status" value="1"/>
</dbReference>
<evidence type="ECO:0000313" key="8">
    <source>
        <dbReference type="Proteomes" id="UP000318093"/>
    </source>
</evidence>
<accession>A0A537JKD0</accession>
<feature type="domain" description="Response regulatory" evidence="6">
    <location>
        <begin position="52"/>
        <end position="169"/>
    </location>
</feature>
<gene>
    <name evidence="7" type="ORF">E6H03_02780</name>
</gene>
<evidence type="ECO:0000256" key="5">
    <source>
        <dbReference type="PROSITE-ProRule" id="PRU00169"/>
    </source>
</evidence>
<reference evidence="7 8" key="1">
    <citation type="journal article" date="2019" name="Nat. Microbiol.">
        <title>Mediterranean grassland soil C-N compound turnover is dependent on rainfall and depth, and is mediated by genomically divergent microorganisms.</title>
        <authorList>
            <person name="Diamond S."/>
            <person name="Andeer P.F."/>
            <person name="Li Z."/>
            <person name="Crits-Christoph A."/>
            <person name="Burstein D."/>
            <person name="Anantharaman K."/>
            <person name="Lane K.R."/>
            <person name="Thomas B.C."/>
            <person name="Pan C."/>
            <person name="Northen T.R."/>
            <person name="Banfield J.F."/>
        </authorList>
    </citation>
    <scope>NUCLEOTIDE SEQUENCE [LARGE SCALE GENOMIC DNA]</scope>
    <source>
        <strain evidence="7">NP_6</strain>
    </source>
</reference>
<dbReference type="PANTHER" id="PTHR43047:SF72">
    <property type="entry name" value="OSMOSENSING HISTIDINE PROTEIN KINASE SLN1"/>
    <property type="match status" value="1"/>
</dbReference>
<proteinExistence type="predicted"/>
<evidence type="ECO:0000259" key="6">
    <source>
        <dbReference type="PROSITE" id="PS50110"/>
    </source>
</evidence>
<dbReference type="SMART" id="SM00448">
    <property type="entry name" value="REC"/>
    <property type="match status" value="1"/>
</dbReference>
<comment type="catalytic activity">
    <reaction evidence="1">
        <text>ATP + protein L-histidine = ADP + protein N-phospho-L-histidine.</text>
        <dbReference type="EC" id="2.7.13.3"/>
    </reaction>
</comment>
<name>A0A537JKD0_9BACT</name>
<organism evidence="7 8">
    <name type="scientific">Candidatus Segetimicrobium genomatis</name>
    <dbReference type="NCBI Taxonomy" id="2569760"/>
    <lineage>
        <taxon>Bacteria</taxon>
        <taxon>Bacillati</taxon>
        <taxon>Candidatus Sysuimicrobiota</taxon>
        <taxon>Candidatus Sysuimicrobiia</taxon>
        <taxon>Candidatus Sysuimicrobiales</taxon>
        <taxon>Candidatus Segetimicrobiaceae</taxon>
        <taxon>Candidatus Segetimicrobium</taxon>
    </lineage>
</organism>
<keyword evidence="5" id="KW-0597">Phosphoprotein</keyword>